<dbReference type="PROSITE" id="PS50949">
    <property type="entry name" value="HTH_GNTR"/>
    <property type="match status" value="1"/>
</dbReference>
<dbReference type="KEGG" id="vpa:VPA0034"/>
<feature type="domain" description="HTH gntR-type" evidence="4">
    <location>
        <begin position="11"/>
        <end position="79"/>
    </location>
</feature>
<keyword evidence="2" id="KW-0238">DNA-binding</keyword>
<evidence type="ECO:0000256" key="1">
    <source>
        <dbReference type="ARBA" id="ARBA00023015"/>
    </source>
</evidence>
<dbReference type="Proteomes" id="UP000002493">
    <property type="component" value="Chromosome 2"/>
</dbReference>
<keyword evidence="3" id="KW-0804">Transcription</keyword>
<dbReference type="EMBL" id="BA000032">
    <property type="protein sequence ID" value="BAC61377.1"/>
    <property type="molecule type" value="Genomic_DNA"/>
</dbReference>
<dbReference type="SMART" id="SM00345">
    <property type="entry name" value="HTH_GNTR"/>
    <property type="match status" value="1"/>
</dbReference>
<dbReference type="InterPro" id="IPR000524">
    <property type="entry name" value="Tscrpt_reg_HTH_GntR"/>
</dbReference>
<evidence type="ECO:0000259" key="4">
    <source>
        <dbReference type="PROSITE" id="PS50949"/>
    </source>
</evidence>
<dbReference type="eggNOG" id="COG1725">
    <property type="taxonomic scope" value="Bacteria"/>
</dbReference>
<gene>
    <name evidence="5" type="ordered locus">VPA0034</name>
</gene>
<dbReference type="Gene3D" id="6.10.250.1220">
    <property type="match status" value="1"/>
</dbReference>
<evidence type="ECO:0000256" key="2">
    <source>
        <dbReference type="ARBA" id="ARBA00023125"/>
    </source>
</evidence>
<dbReference type="GO" id="GO:0003700">
    <property type="term" value="F:DNA-binding transcription factor activity"/>
    <property type="evidence" value="ECO:0007669"/>
    <property type="project" value="InterPro"/>
</dbReference>
<dbReference type="GO" id="GO:0003677">
    <property type="term" value="F:DNA binding"/>
    <property type="evidence" value="ECO:0007669"/>
    <property type="project" value="UniProtKB-KW"/>
</dbReference>
<dbReference type="SUPFAM" id="SSF46785">
    <property type="entry name" value="Winged helix' DNA-binding domain"/>
    <property type="match status" value="1"/>
</dbReference>
<accession>Q87K64</accession>
<dbReference type="Pfam" id="PF00392">
    <property type="entry name" value="GntR"/>
    <property type="match status" value="1"/>
</dbReference>
<dbReference type="InterPro" id="IPR036390">
    <property type="entry name" value="WH_DNA-bd_sf"/>
</dbReference>
<evidence type="ECO:0000313" key="5">
    <source>
        <dbReference type="EMBL" id="BAC61377.1"/>
    </source>
</evidence>
<proteinExistence type="predicted"/>
<name>Q87K64_VIBPA</name>
<dbReference type="Gene3D" id="1.10.10.10">
    <property type="entry name" value="Winged helix-like DNA-binding domain superfamily/Winged helix DNA-binding domain"/>
    <property type="match status" value="1"/>
</dbReference>
<dbReference type="InterPro" id="IPR036388">
    <property type="entry name" value="WH-like_DNA-bd_sf"/>
</dbReference>
<dbReference type="HOGENOM" id="CLU_017584_10_0_6"/>
<sequence length="126" mass="14495">MFIMTHWHDRQPIFRQLADQITQQILQGVWKEGEALPSVRSISADMKINHLTVMKGYQLLVDEGLVEKKRGQGMFVAQGAIQQLRSAEKARFLEQQIPQIADTLQRLDMSVDELVQQLNPHMKGDQ</sequence>
<dbReference type="CDD" id="cd07377">
    <property type="entry name" value="WHTH_GntR"/>
    <property type="match status" value="1"/>
</dbReference>
<protein>
    <submittedName>
        <fullName evidence="5">Putative transcriptional regulator, GntR family</fullName>
    </submittedName>
</protein>
<keyword evidence="1" id="KW-0805">Transcription regulation</keyword>
<evidence type="ECO:0000313" key="6">
    <source>
        <dbReference type="Proteomes" id="UP000002493"/>
    </source>
</evidence>
<evidence type="ECO:0000256" key="3">
    <source>
        <dbReference type="ARBA" id="ARBA00023163"/>
    </source>
</evidence>
<dbReference type="SMR" id="Q87K64"/>
<organism evidence="5 6">
    <name type="scientific">Vibrio parahaemolyticus serotype O3:K6 (strain RIMD 2210633)</name>
    <dbReference type="NCBI Taxonomy" id="223926"/>
    <lineage>
        <taxon>Bacteria</taxon>
        <taxon>Pseudomonadati</taxon>
        <taxon>Pseudomonadota</taxon>
        <taxon>Gammaproteobacteria</taxon>
        <taxon>Vibrionales</taxon>
        <taxon>Vibrionaceae</taxon>
        <taxon>Vibrio</taxon>
    </lineage>
</organism>
<dbReference type="PANTHER" id="PTHR38445:SF10">
    <property type="entry name" value="GNTR-FAMILY TRANSCRIPTIONAL REGULATOR"/>
    <property type="match status" value="1"/>
</dbReference>
<reference evidence="5 6" key="1">
    <citation type="journal article" date="2003" name="Lancet">
        <title>Genome sequence of Vibrio parahaemolyticus: a pathogenic mechanism distinct from that of V. cholerae.</title>
        <authorList>
            <person name="Makino K."/>
            <person name="Oshima K."/>
            <person name="Kurokawa K."/>
            <person name="Yokoyama K."/>
            <person name="Uda T."/>
            <person name="Tagomori K."/>
            <person name="Iijima Y."/>
            <person name="Najima M."/>
            <person name="Nakano M."/>
            <person name="Yamashita A."/>
            <person name="Kubota Y."/>
            <person name="Kimura S."/>
            <person name="Yasunaga T."/>
            <person name="Honda T."/>
            <person name="Shinagawa H."/>
            <person name="Hattori M."/>
            <person name="Iida T."/>
        </authorList>
    </citation>
    <scope>NUCLEOTIDE SEQUENCE [LARGE SCALE GENOMIC DNA]</scope>
    <source>
        <strain evidence="6">RIMD 2210633</strain>
    </source>
</reference>
<dbReference type="PATRIC" id="fig|223926.6.peg.2995"/>
<dbReference type="AlphaFoldDB" id="Q87K64"/>
<dbReference type="PANTHER" id="PTHR38445">
    <property type="entry name" value="HTH-TYPE TRANSCRIPTIONAL REPRESSOR YTRA"/>
    <property type="match status" value="1"/>
</dbReference>